<dbReference type="InterPro" id="IPR006578">
    <property type="entry name" value="MADF-dom"/>
</dbReference>
<evidence type="ECO:0000313" key="3">
    <source>
        <dbReference type="Proteomes" id="UP000095282"/>
    </source>
</evidence>
<feature type="region of interest" description="Disordered" evidence="1">
    <location>
        <begin position="1"/>
        <end position="43"/>
    </location>
</feature>
<name>A0A1I7UF91_9PELO</name>
<dbReference type="GO" id="GO:0005667">
    <property type="term" value="C:transcription regulator complex"/>
    <property type="evidence" value="ECO:0007669"/>
    <property type="project" value="TreeGrafter"/>
</dbReference>
<feature type="domain" description="MADF" evidence="2">
    <location>
        <begin position="99"/>
        <end position="183"/>
    </location>
</feature>
<dbReference type="InterPro" id="IPR039353">
    <property type="entry name" value="TF_Adf1"/>
</dbReference>
<organism evidence="3 4">
    <name type="scientific">Caenorhabditis tropicalis</name>
    <dbReference type="NCBI Taxonomy" id="1561998"/>
    <lineage>
        <taxon>Eukaryota</taxon>
        <taxon>Metazoa</taxon>
        <taxon>Ecdysozoa</taxon>
        <taxon>Nematoda</taxon>
        <taxon>Chromadorea</taxon>
        <taxon>Rhabditida</taxon>
        <taxon>Rhabditina</taxon>
        <taxon>Rhabditomorpha</taxon>
        <taxon>Rhabditoidea</taxon>
        <taxon>Rhabditidae</taxon>
        <taxon>Peloderinae</taxon>
        <taxon>Caenorhabditis</taxon>
    </lineage>
</organism>
<dbReference type="WBParaSite" id="Csp11.Scaffold629.g8724.t2">
    <property type="protein sequence ID" value="Csp11.Scaffold629.g8724.t2"/>
    <property type="gene ID" value="Csp11.Scaffold629.g8724"/>
</dbReference>
<dbReference type="GO" id="GO:0006357">
    <property type="term" value="P:regulation of transcription by RNA polymerase II"/>
    <property type="evidence" value="ECO:0007669"/>
    <property type="project" value="TreeGrafter"/>
</dbReference>
<dbReference type="Proteomes" id="UP000095282">
    <property type="component" value="Unplaced"/>
</dbReference>
<dbReference type="STRING" id="1561998.A0A1I7UF91"/>
<keyword evidence="3" id="KW-1185">Reference proteome</keyword>
<evidence type="ECO:0000256" key="1">
    <source>
        <dbReference type="SAM" id="MobiDB-lite"/>
    </source>
</evidence>
<feature type="region of interest" description="Disordered" evidence="1">
    <location>
        <begin position="184"/>
        <end position="212"/>
    </location>
</feature>
<dbReference type="PROSITE" id="PS51029">
    <property type="entry name" value="MADF"/>
    <property type="match status" value="1"/>
</dbReference>
<feature type="region of interest" description="Disordered" evidence="1">
    <location>
        <begin position="228"/>
        <end position="307"/>
    </location>
</feature>
<sequence length="390" mass="42864">MSGAPPPYTSQPQPYGNAGYVPQGHNPYPPQGPYPQGYYNPNQPQVIMSEQSEDAEDIKPTISTAPDDCMESDPIKEINFLLASSKNMKIEETPVFNIRLIAEVKSRPFLYDQSDEGYNLLSWRNSAWNEIAENLETTSEHVKTRWKTLRDRYKKEEKKERVSKKPSSWVFQRPLKFIQAHLKDRHTDETDSNPSSDHSSKTESSGPGHVSPMEAAMSFIENELIRTQETHSSKSSTDVDSSSASTASSSSSKNNGTVPERTETTNNRTPPPPLPIPMAVTPSPSATSSASNNGIGGGPPLKRTRVSLTDGMPPMSSRNAAVAAAATSLGLSFFPGLSQWATTREEEEDEIFARMISIKLSKLDARTKEIAKLQVLKAIFDAQFTAAPAT</sequence>
<accession>A0A1I7UF91</accession>
<dbReference type="PANTHER" id="PTHR12243:SF66">
    <property type="entry name" value="MADF DOMAIN-CONTAINING PROTEIN"/>
    <property type="match status" value="1"/>
</dbReference>
<reference evidence="4" key="1">
    <citation type="submission" date="2016-11" db="UniProtKB">
        <authorList>
            <consortium name="WormBaseParasite"/>
        </authorList>
    </citation>
    <scope>IDENTIFICATION</scope>
</reference>
<dbReference type="AlphaFoldDB" id="A0A1I7UF91"/>
<feature type="compositionally biased region" description="Polar residues" evidence="1">
    <location>
        <begin position="192"/>
        <end position="205"/>
    </location>
</feature>
<dbReference type="SMART" id="SM00595">
    <property type="entry name" value="MADF"/>
    <property type="match status" value="1"/>
</dbReference>
<feature type="compositionally biased region" description="Low complexity" evidence="1">
    <location>
        <begin position="34"/>
        <end position="43"/>
    </location>
</feature>
<protein>
    <submittedName>
        <fullName evidence="4">MADF domain-containing protein</fullName>
    </submittedName>
</protein>
<dbReference type="PANTHER" id="PTHR12243">
    <property type="entry name" value="MADF DOMAIN TRANSCRIPTION FACTOR"/>
    <property type="match status" value="1"/>
</dbReference>
<feature type="compositionally biased region" description="Low complexity" evidence="1">
    <location>
        <begin position="277"/>
        <end position="293"/>
    </location>
</feature>
<evidence type="ECO:0000313" key="4">
    <source>
        <dbReference type="WBParaSite" id="Csp11.Scaffold629.g8724.t2"/>
    </source>
</evidence>
<evidence type="ECO:0000259" key="2">
    <source>
        <dbReference type="PROSITE" id="PS51029"/>
    </source>
</evidence>
<dbReference type="GO" id="GO:0005634">
    <property type="term" value="C:nucleus"/>
    <property type="evidence" value="ECO:0007669"/>
    <property type="project" value="TreeGrafter"/>
</dbReference>
<feature type="compositionally biased region" description="Low complexity" evidence="1">
    <location>
        <begin position="233"/>
        <end position="268"/>
    </location>
</feature>
<dbReference type="Pfam" id="PF10545">
    <property type="entry name" value="MADF_DNA_bdg"/>
    <property type="match status" value="1"/>
</dbReference>
<proteinExistence type="predicted"/>